<dbReference type="SUPFAM" id="SSF81573">
    <property type="entry name" value="F1F0 ATP synthase subunit B, membrane domain"/>
    <property type="match status" value="1"/>
</dbReference>
<feature type="transmembrane region" description="Helical" evidence="12">
    <location>
        <begin position="29"/>
        <end position="51"/>
    </location>
</feature>
<dbReference type="GO" id="GO:0045259">
    <property type="term" value="C:proton-transporting ATP synthase complex"/>
    <property type="evidence" value="ECO:0007669"/>
    <property type="project" value="UniProtKB-KW"/>
</dbReference>
<evidence type="ECO:0000256" key="6">
    <source>
        <dbReference type="ARBA" id="ARBA00022989"/>
    </source>
</evidence>
<keyword evidence="15" id="KW-1185">Reference proteome</keyword>
<dbReference type="NCBIfam" id="TIGR01144">
    <property type="entry name" value="ATP_synt_b"/>
    <property type="match status" value="1"/>
</dbReference>
<evidence type="ECO:0000256" key="13">
    <source>
        <dbReference type="RuleBase" id="RU003848"/>
    </source>
</evidence>
<evidence type="ECO:0000256" key="3">
    <source>
        <dbReference type="ARBA" id="ARBA00022547"/>
    </source>
</evidence>
<dbReference type="RefSeq" id="WP_171113134.1">
    <property type="nucleotide sequence ID" value="NZ_CP053097.1"/>
</dbReference>
<dbReference type="GO" id="GO:0005886">
    <property type="term" value="C:plasma membrane"/>
    <property type="evidence" value="ECO:0007669"/>
    <property type="project" value="UniProtKB-SubCell"/>
</dbReference>
<evidence type="ECO:0000256" key="2">
    <source>
        <dbReference type="ARBA" id="ARBA00022448"/>
    </source>
</evidence>
<dbReference type="InterPro" id="IPR005864">
    <property type="entry name" value="ATP_synth_F0_bsu_bac"/>
</dbReference>
<keyword evidence="12" id="KW-1003">Cell membrane</keyword>
<dbReference type="HAMAP" id="MF_01398">
    <property type="entry name" value="ATP_synth_b_bprime"/>
    <property type="match status" value="1"/>
</dbReference>
<evidence type="ECO:0000313" key="14">
    <source>
        <dbReference type="EMBL" id="QJR44246.1"/>
    </source>
</evidence>
<comment type="subcellular location">
    <subcellularLocation>
        <location evidence="12">Cell membrane</location>
        <topology evidence="12">Single-pass membrane protein</topology>
    </subcellularLocation>
    <subcellularLocation>
        <location evidence="11">Endomembrane system</location>
        <topology evidence="11">Single-pass membrane protein</topology>
    </subcellularLocation>
</comment>
<dbReference type="PANTHER" id="PTHR33445:SF2">
    <property type="entry name" value="ATP SYNTHASE SUBUNIT B', CHLOROPLASTIC"/>
    <property type="match status" value="1"/>
</dbReference>
<gene>
    <name evidence="12 14" type="primary">atpF</name>
    <name evidence="14" type="ORF">HLA92_02260</name>
</gene>
<evidence type="ECO:0000256" key="11">
    <source>
        <dbReference type="ARBA" id="ARBA00037847"/>
    </source>
</evidence>
<keyword evidence="4 12" id="KW-0812">Transmembrane</keyword>
<keyword evidence="3 12" id="KW-0138">CF(0)</keyword>
<protein>
    <recommendedName>
        <fullName evidence="12">ATP synthase subunit b</fullName>
    </recommendedName>
    <alternativeName>
        <fullName evidence="12">ATP synthase F(0) sector subunit b</fullName>
    </alternativeName>
    <alternativeName>
        <fullName evidence="12">ATPase subunit I</fullName>
    </alternativeName>
    <alternativeName>
        <fullName evidence="12">F-type ATPase subunit b</fullName>
        <shortName evidence="12">F-ATPase subunit b</shortName>
    </alternativeName>
</protein>
<dbReference type="AlphaFoldDB" id="A0A6M4JDU5"/>
<proteinExistence type="inferred from homology"/>
<dbReference type="GO" id="GO:0012505">
    <property type="term" value="C:endomembrane system"/>
    <property type="evidence" value="ECO:0007669"/>
    <property type="project" value="UniProtKB-SubCell"/>
</dbReference>
<evidence type="ECO:0000256" key="4">
    <source>
        <dbReference type="ARBA" id="ARBA00022692"/>
    </source>
</evidence>
<dbReference type="Proteomes" id="UP000502118">
    <property type="component" value="Chromosome"/>
</dbReference>
<dbReference type="Pfam" id="PF00430">
    <property type="entry name" value="ATP-synt_B"/>
    <property type="match status" value="1"/>
</dbReference>
<comment type="subunit">
    <text evidence="12">F-type ATPases have 2 components, F(1) - the catalytic core - and F(0) - the membrane proton channel. F(1) has five subunits: alpha(3), beta(3), gamma(1), delta(1), epsilon(1). F(0) has three main subunits: a(1), b(2) and c(10-14). The alpha and beta chains form an alternating ring which encloses part of the gamma chain. F(1) is attached to F(0) by a central stalk formed by the gamma and epsilon chains, while a peripheral stalk is formed by the delta and b chains.</text>
</comment>
<evidence type="ECO:0000256" key="1">
    <source>
        <dbReference type="ARBA" id="ARBA00005513"/>
    </source>
</evidence>
<evidence type="ECO:0000256" key="12">
    <source>
        <dbReference type="HAMAP-Rule" id="MF_01398"/>
    </source>
</evidence>
<keyword evidence="8 12" id="KW-0472">Membrane</keyword>
<keyword evidence="7 12" id="KW-0406">Ion transport</keyword>
<dbReference type="CDD" id="cd06503">
    <property type="entry name" value="ATP-synt_Fo_b"/>
    <property type="match status" value="1"/>
</dbReference>
<dbReference type="KEGG" id="mmio:HLA92_02260"/>
<evidence type="ECO:0000256" key="7">
    <source>
        <dbReference type="ARBA" id="ARBA00023065"/>
    </source>
</evidence>
<dbReference type="PANTHER" id="PTHR33445">
    <property type="entry name" value="ATP SYNTHASE SUBUNIT B', CHLOROPLASTIC"/>
    <property type="match status" value="1"/>
</dbReference>
<name>A0A6M4JDU5_9MOLU</name>
<keyword evidence="5 12" id="KW-0375">Hydrogen ion transport</keyword>
<keyword evidence="6 12" id="KW-1133">Transmembrane helix</keyword>
<dbReference type="InterPro" id="IPR028987">
    <property type="entry name" value="ATP_synth_B-like_membr_sf"/>
</dbReference>
<dbReference type="GO" id="GO:0046933">
    <property type="term" value="F:proton-transporting ATP synthase activity, rotational mechanism"/>
    <property type="evidence" value="ECO:0007669"/>
    <property type="project" value="UniProtKB-UniRule"/>
</dbReference>
<evidence type="ECO:0000256" key="10">
    <source>
        <dbReference type="ARBA" id="ARBA00025198"/>
    </source>
</evidence>
<dbReference type="GO" id="GO:0046961">
    <property type="term" value="F:proton-transporting ATPase activity, rotational mechanism"/>
    <property type="evidence" value="ECO:0007669"/>
    <property type="project" value="TreeGrafter"/>
</dbReference>
<comment type="function">
    <text evidence="10 12">F(1)F(0) ATP synthase produces ATP from ADP in the presence of a proton or sodium gradient. F-type ATPases consist of two structural domains, F(1) containing the extramembraneous catalytic core and F(0) containing the membrane proton channel, linked together by a central stalk and a peripheral stalk. During catalysis, ATP synthesis in the catalytic domain of F(1) is coupled via a rotary mechanism of the central stalk subunits to proton translocation.</text>
</comment>
<dbReference type="Gene3D" id="1.20.5.620">
    <property type="entry name" value="F1F0 ATP synthase subunit B, membrane domain"/>
    <property type="match status" value="1"/>
</dbReference>
<organism evidence="14 15">
    <name type="scientific">Mycoplasma miroungirhinis</name>
    <dbReference type="NCBI Taxonomy" id="754516"/>
    <lineage>
        <taxon>Bacteria</taxon>
        <taxon>Bacillati</taxon>
        <taxon>Mycoplasmatota</taxon>
        <taxon>Mollicutes</taxon>
        <taxon>Mycoplasmataceae</taxon>
        <taxon>Mycoplasma</taxon>
    </lineage>
</organism>
<evidence type="ECO:0000256" key="8">
    <source>
        <dbReference type="ARBA" id="ARBA00023136"/>
    </source>
</evidence>
<reference evidence="14 15" key="1">
    <citation type="submission" date="2020-05" db="EMBL/GenBank/DDBJ databases">
        <title>Novel Mycoplasma species detected in Mirounga angustirostris (northern elephant seal) from the USA.</title>
        <authorList>
            <person name="Volokhov D.V."/>
        </authorList>
    </citation>
    <scope>NUCLEOTIDE SEQUENCE [LARGE SCALE GENOMIC DNA]</scope>
    <source>
        <strain evidence="14 15">Mirounga ES2806-NAS</strain>
    </source>
</reference>
<evidence type="ECO:0000256" key="9">
    <source>
        <dbReference type="ARBA" id="ARBA00023310"/>
    </source>
</evidence>
<keyword evidence="9 12" id="KW-0066">ATP synthesis</keyword>
<comment type="function">
    <text evidence="12">Component of the F(0) channel, it forms part of the peripheral stalk, linking F(1) to F(0).</text>
</comment>
<comment type="similarity">
    <text evidence="1 12 13">Belongs to the ATPase B chain family.</text>
</comment>
<sequence>MDKITILSEKSEGVTSELNKVFNNFAWQWPYFIFTIVSLLITVLVLTFLVYKPVKKMLNNRQNYIQQNIDDSVKAKEKALELQIKANEALVETYKKADQMIHDAKKDGEKIIDSATMTANKKAHGMIEQTNNSISKSWKKFEQQQKKIIVENAIEIAKKIIGREIKDPENQKMIEQLLEEVK</sequence>
<accession>A0A6M4JDU5</accession>
<keyword evidence="2 12" id="KW-0813">Transport</keyword>
<dbReference type="EMBL" id="CP053097">
    <property type="protein sequence ID" value="QJR44246.1"/>
    <property type="molecule type" value="Genomic_DNA"/>
</dbReference>
<evidence type="ECO:0000256" key="5">
    <source>
        <dbReference type="ARBA" id="ARBA00022781"/>
    </source>
</evidence>
<dbReference type="InterPro" id="IPR002146">
    <property type="entry name" value="ATP_synth_b/b'su_bac/chlpt"/>
</dbReference>
<evidence type="ECO:0000313" key="15">
    <source>
        <dbReference type="Proteomes" id="UP000502118"/>
    </source>
</evidence>
<dbReference type="InterPro" id="IPR050059">
    <property type="entry name" value="ATP_synthase_B_chain"/>
</dbReference>